<evidence type="ECO:0000313" key="2">
    <source>
        <dbReference type="Proteomes" id="UP000821865"/>
    </source>
</evidence>
<organism evidence="1 2">
    <name type="scientific">Dermacentor silvarum</name>
    <name type="common">Tick</name>
    <dbReference type="NCBI Taxonomy" id="543639"/>
    <lineage>
        <taxon>Eukaryota</taxon>
        <taxon>Metazoa</taxon>
        <taxon>Ecdysozoa</taxon>
        <taxon>Arthropoda</taxon>
        <taxon>Chelicerata</taxon>
        <taxon>Arachnida</taxon>
        <taxon>Acari</taxon>
        <taxon>Parasitiformes</taxon>
        <taxon>Ixodida</taxon>
        <taxon>Ixodoidea</taxon>
        <taxon>Ixodidae</taxon>
        <taxon>Rhipicephalinae</taxon>
        <taxon>Dermacentor</taxon>
    </lineage>
</organism>
<protein>
    <submittedName>
        <fullName evidence="1">Uncharacterized protein</fullName>
    </submittedName>
</protein>
<dbReference type="Proteomes" id="UP000821865">
    <property type="component" value="Chromosome 4"/>
</dbReference>
<proteinExistence type="predicted"/>
<comment type="caution">
    <text evidence="1">The sequence shown here is derived from an EMBL/GenBank/DDBJ whole genome shotgun (WGS) entry which is preliminary data.</text>
</comment>
<accession>A0ACB8D0C5</accession>
<name>A0ACB8D0C5_DERSI</name>
<sequence>MRARGSSAGSLDDDMGADNTMLEGVGPALVASSSLLANGGAAAAEAGGGAAAPGADETDTLLAHTPDLHRTRAALEHVSHKIARTRELIKAEQTTRDDNVNEYLKLAANADRQQMQRIKSVFEKKNQKCAQSIAQLQRKLEGYIRRKRELETHGATASSSWQPRDVLQNVGQGISGVVGNIKGGLSGLASVAHSSTDNKYASDEDSSSLTSESSQMASVSHHPGAVGGGVGSGAATASPRHPPLAPPHDQPPLLGVASPSVAPPPLASTLGQSLVPETELEPLLAELAERREECQRLAEEIEALKNQLHHECSYFSQALQEERYRCPWFQLRAGKQIKQLAGMMPQRRRRTNSPLVMQRLEEQMNDLIELHQNEMENLKQGMADMEEKVQYQSEERLRDVQELLESCQTRW</sequence>
<gene>
    <name evidence="1" type="ORF">HPB49_022202</name>
</gene>
<dbReference type="EMBL" id="CM023473">
    <property type="protein sequence ID" value="KAH7954855.1"/>
    <property type="molecule type" value="Genomic_DNA"/>
</dbReference>
<reference evidence="1" key="1">
    <citation type="submission" date="2020-05" db="EMBL/GenBank/DDBJ databases">
        <title>Large-scale comparative analyses of tick genomes elucidate their genetic diversity and vector capacities.</title>
        <authorList>
            <person name="Jia N."/>
            <person name="Wang J."/>
            <person name="Shi W."/>
            <person name="Du L."/>
            <person name="Sun Y."/>
            <person name="Zhan W."/>
            <person name="Jiang J."/>
            <person name="Wang Q."/>
            <person name="Zhang B."/>
            <person name="Ji P."/>
            <person name="Sakyi L.B."/>
            <person name="Cui X."/>
            <person name="Yuan T."/>
            <person name="Jiang B."/>
            <person name="Yang W."/>
            <person name="Lam T.T.-Y."/>
            <person name="Chang Q."/>
            <person name="Ding S."/>
            <person name="Wang X."/>
            <person name="Zhu J."/>
            <person name="Ruan X."/>
            <person name="Zhao L."/>
            <person name="Wei J."/>
            <person name="Que T."/>
            <person name="Du C."/>
            <person name="Cheng J."/>
            <person name="Dai P."/>
            <person name="Han X."/>
            <person name="Huang E."/>
            <person name="Gao Y."/>
            <person name="Liu J."/>
            <person name="Shao H."/>
            <person name="Ye R."/>
            <person name="Li L."/>
            <person name="Wei W."/>
            <person name="Wang X."/>
            <person name="Wang C."/>
            <person name="Yang T."/>
            <person name="Huo Q."/>
            <person name="Li W."/>
            <person name="Guo W."/>
            <person name="Chen H."/>
            <person name="Zhou L."/>
            <person name="Ni X."/>
            <person name="Tian J."/>
            <person name="Zhou Y."/>
            <person name="Sheng Y."/>
            <person name="Liu T."/>
            <person name="Pan Y."/>
            <person name="Xia L."/>
            <person name="Li J."/>
            <person name="Zhao F."/>
            <person name="Cao W."/>
        </authorList>
    </citation>
    <scope>NUCLEOTIDE SEQUENCE</scope>
    <source>
        <strain evidence="1">Dsil-2018</strain>
    </source>
</reference>
<keyword evidence="2" id="KW-1185">Reference proteome</keyword>
<evidence type="ECO:0000313" key="1">
    <source>
        <dbReference type="EMBL" id="KAH7954855.1"/>
    </source>
</evidence>